<dbReference type="InterPro" id="IPR058163">
    <property type="entry name" value="LysR-type_TF_proteobact-type"/>
</dbReference>
<reference evidence="6 7" key="1">
    <citation type="submission" date="2018-01" db="EMBL/GenBank/DDBJ databases">
        <title>Genome sequence of Iodobacter sp. strain PCH194 isolated from Indian Trans-Himalaya.</title>
        <authorList>
            <person name="Kumar V."/>
            <person name="Thakur V."/>
            <person name="Kumar S."/>
            <person name="Singh D."/>
        </authorList>
    </citation>
    <scope>NUCLEOTIDE SEQUENCE [LARGE SCALE GENOMIC DNA]</scope>
    <source>
        <strain evidence="6 7">PCH194</strain>
    </source>
</reference>
<dbReference type="InterPro" id="IPR005119">
    <property type="entry name" value="LysR_subst-bd"/>
</dbReference>
<dbReference type="PANTHER" id="PTHR30537">
    <property type="entry name" value="HTH-TYPE TRANSCRIPTIONAL REGULATOR"/>
    <property type="match status" value="1"/>
</dbReference>
<dbReference type="InterPro" id="IPR036388">
    <property type="entry name" value="WH-like_DNA-bd_sf"/>
</dbReference>
<sequence>MPMLDLNRLSTFVAVVESGGFTAAGDRLGMAKSLVSQQISKLESQLGVALFTRSTRKVLLTEQGEQLYADISPLLLAAHEAVDRLGQVKASGLLRITVPVDYAGAVLAPLLAEFASLHPQLEIELLATDEVLDLLAERIDIAFRLGRLQDSALHAIKLAQFAECVVAAPTCLAQFVLPTHPQDLARLPWVTMTRLQAPLTWKFNQAGEMCTVRMRSVMRASAPSSVLALVRNGAGLSVLPDFMVAEDLAAGRLVHVLPEWTLSAGGIYAVYPSARYLPVKVRILLDFMRSRSMT</sequence>
<dbReference type="KEGG" id="ifl:C1H71_19070"/>
<organism evidence="6 7">
    <name type="scientific">Iodobacter fluviatilis</name>
    <dbReference type="NCBI Taxonomy" id="537"/>
    <lineage>
        <taxon>Bacteria</taxon>
        <taxon>Pseudomonadati</taxon>
        <taxon>Pseudomonadota</taxon>
        <taxon>Betaproteobacteria</taxon>
        <taxon>Neisseriales</taxon>
        <taxon>Chitinibacteraceae</taxon>
        <taxon>Iodobacter</taxon>
    </lineage>
</organism>
<dbReference type="GO" id="GO:0003700">
    <property type="term" value="F:DNA-binding transcription factor activity"/>
    <property type="evidence" value="ECO:0007669"/>
    <property type="project" value="InterPro"/>
</dbReference>
<keyword evidence="7" id="KW-1185">Reference proteome</keyword>
<dbReference type="PROSITE" id="PS50931">
    <property type="entry name" value="HTH_LYSR"/>
    <property type="match status" value="1"/>
</dbReference>
<keyword evidence="2" id="KW-0805">Transcription regulation</keyword>
<evidence type="ECO:0000313" key="7">
    <source>
        <dbReference type="Proteomes" id="UP000515917"/>
    </source>
</evidence>
<dbReference type="InterPro" id="IPR036390">
    <property type="entry name" value="WH_DNA-bd_sf"/>
</dbReference>
<dbReference type="SUPFAM" id="SSF46785">
    <property type="entry name" value="Winged helix' DNA-binding domain"/>
    <property type="match status" value="1"/>
</dbReference>
<dbReference type="GO" id="GO:0043565">
    <property type="term" value="F:sequence-specific DNA binding"/>
    <property type="evidence" value="ECO:0007669"/>
    <property type="project" value="TreeGrafter"/>
</dbReference>
<dbReference type="Pfam" id="PF03466">
    <property type="entry name" value="LysR_substrate"/>
    <property type="match status" value="1"/>
</dbReference>
<evidence type="ECO:0000313" key="6">
    <source>
        <dbReference type="EMBL" id="QBC45424.1"/>
    </source>
</evidence>
<dbReference type="EMBL" id="CP025781">
    <property type="protein sequence ID" value="QBC45424.1"/>
    <property type="molecule type" value="Genomic_DNA"/>
</dbReference>
<dbReference type="InterPro" id="IPR000847">
    <property type="entry name" value="LysR_HTH_N"/>
</dbReference>
<dbReference type="AlphaFoldDB" id="A0A7G3GE54"/>
<evidence type="ECO:0000256" key="1">
    <source>
        <dbReference type="ARBA" id="ARBA00009437"/>
    </source>
</evidence>
<dbReference type="Pfam" id="PF00126">
    <property type="entry name" value="HTH_1"/>
    <property type="match status" value="1"/>
</dbReference>
<dbReference type="SUPFAM" id="SSF53850">
    <property type="entry name" value="Periplasmic binding protein-like II"/>
    <property type="match status" value="1"/>
</dbReference>
<dbReference type="Gene3D" id="3.40.190.290">
    <property type="match status" value="1"/>
</dbReference>
<comment type="similarity">
    <text evidence="1">Belongs to the LysR transcriptional regulatory family.</text>
</comment>
<dbReference type="FunFam" id="1.10.10.10:FF:000001">
    <property type="entry name" value="LysR family transcriptional regulator"/>
    <property type="match status" value="1"/>
</dbReference>
<keyword evidence="4" id="KW-0804">Transcription</keyword>
<gene>
    <name evidence="6" type="ORF">C1H71_19070</name>
</gene>
<name>A0A7G3GE54_9NEIS</name>
<dbReference type="Gene3D" id="1.10.10.10">
    <property type="entry name" value="Winged helix-like DNA-binding domain superfamily/Winged helix DNA-binding domain"/>
    <property type="match status" value="1"/>
</dbReference>
<proteinExistence type="inferred from homology"/>
<evidence type="ECO:0000256" key="4">
    <source>
        <dbReference type="ARBA" id="ARBA00023163"/>
    </source>
</evidence>
<dbReference type="Proteomes" id="UP000515917">
    <property type="component" value="Chromosome"/>
</dbReference>
<evidence type="ECO:0000256" key="2">
    <source>
        <dbReference type="ARBA" id="ARBA00023015"/>
    </source>
</evidence>
<dbReference type="GO" id="GO:0006351">
    <property type="term" value="P:DNA-templated transcription"/>
    <property type="evidence" value="ECO:0007669"/>
    <property type="project" value="TreeGrafter"/>
</dbReference>
<evidence type="ECO:0000259" key="5">
    <source>
        <dbReference type="PROSITE" id="PS50931"/>
    </source>
</evidence>
<feature type="domain" description="HTH lysR-type" evidence="5">
    <location>
        <begin position="4"/>
        <end position="61"/>
    </location>
</feature>
<dbReference type="CDD" id="cd08422">
    <property type="entry name" value="PBP2_CrgA_like"/>
    <property type="match status" value="1"/>
</dbReference>
<accession>A0A7G3GE54</accession>
<dbReference type="PRINTS" id="PR00039">
    <property type="entry name" value="HTHLYSR"/>
</dbReference>
<evidence type="ECO:0000256" key="3">
    <source>
        <dbReference type="ARBA" id="ARBA00023125"/>
    </source>
</evidence>
<keyword evidence="3" id="KW-0238">DNA-binding</keyword>
<protein>
    <submittedName>
        <fullName evidence="6">LysR family transcriptional regulator</fullName>
    </submittedName>
</protein>
<dbReference type="PANTHER" id="PTHR30537:SF66">
    <property type="entry name" value="IRON-REGULATED VIRULENCE REGULATORY PROTEIN IRGB"/>
    <property type="match status" value="1"/>
</dbReference>